<organism evidence="2">
    <name type="scientific">human gut metagenome</name>
    <dbReference type="NCBI Taxonomy" id="408170"/>
    <lineage>
        <taxon>unclassified sequences</taxon>
        <taxon>metagenomes</taxon>
        <taxon>organismal metagenomes</taxon>
    </lineage>
</organism>
<dbReference type="AlphaFoldDB" id="K1TJJ6"/>
<accession>K1TJJ6</accession>
<protein>
    <submittedName>
        <fullName evidence="2">Peptidase, M28 family</fullName>
    </submittedName>
</protein>
<dbReference type="SUPFAM" id="SSF53187">
    <property type="entry name" value="Zn-dependent exopeptidases"/>
    <property type="match status" value="1"/>
</dbReference>
<sequence>FPKSDGGMITDDHIPVNEKAKIPTVDVIAYYPDCQQSSFGPTWHTVSDDMAHLDKNVLKAVGQTMIQVLYTEVIGGHPIRI</sequence>
<reference evidence="2" key="1">
    <citation type="journal article" date="2013" name="Environ. Microbiol.">
        <title>Microbiota from the distal guts of lean and obese adolescents exhibit partial functional redundancy besides clear differences in community structure.</title>
        <authorList>
            <person name="Ferrer M."/>
            <person name="Ruiz A."/>
            <person name="Lanza F."/>
            <person name="Haange S.B."/>
            <person name="Oberbach A."/>
            <person name="Till H."/>
            <person name="Bargiela R."/>
            <person name="Campoy C."/>
            <person name="Segura M.T."/>
            <person name="Richter M."/>
            <person name="von Bergen M."/>
            <person name="Seifert J."/>
            <person name="Suarez A."/>
        </authorList>
    </citation>
    <scope>NUCLEOTIDE SEQUENCE</scope>
</reference>
<dbReference type="InterPro" id="IPR007484">
    <property type="entry name" value="Peptidase_M28"/>
</dbReference>
<evidence type="ECO:0000259" key="1">
    <source>
        <dbReference type="Pfam" id="PF04389"/>
    </source>
</evidence>
<proteinExistence type="predicted"/>
<name>K1TJJ6_9ZZZZ</name>
<gene>
    <name evidence="2" type="ORF">LEA_08042</name>
</gene>
<dbReference type="Pfam" id="PF04389">
    <property type="entry name" value="Peptidase_M28"/>
    <property type="match status" value="1"/>
</dbReference>
<feature type="non-terminal residue" evidence="2">
    <location>
        <position position="1"/>
    </location>
</feature>
<dbReference type="Gene3D" id="3.40.630.10">
    <property type="entry name" value="Zn peptidases"/>
    <property type="match status" value="1"/>
</dbReference>
<dbReference type="EMBL" id="AJWY01005324">
    <property type="protein sequence ID" value="EKC69943.1"/>
    <property type="molecule type" value="Genomic_DNA"/>
</dbReference>
<evidence type="ECO:0000313" key="2">
    <source>
        <dbReference type="EMBL" id="EKC69943.1"/>
    </source>
</evidence>
<feature type="domain" description="Peptidase M28" evidence="1">
    <location>
        <begin position="4"/>
        <end position="68"/>
    </location>
</feature>
<comment type="caution">
    <text evidence="2">The sequence shown here is derived from an EMBL/GenBank/DDBJ whole genome shotgun (WGS) entry which is preliminary data.</text>
</comment>